<comment type="similarity">
    <text evidence="1">Belongs to the metallo-dependent hydrolases superfamily.</text>
</comment>
<evidence type="ECO:0000256" key="1">
    <source>
        <dbReference type="ARBA" id="ARBA00038310"/>
    </source>
</evidence>
<dbReference type="InterPro" id="IPR006680">
    <property type="entry name" value="Amidohydro-rel"/>
</dbReference>
<proteinExistence type="inferred from homology"/>
<gene>
    <name evidence="3" type="ORF">IBL26_05735</name>
</gene>
<reference evidence="3 4" key="1">
    <citation type="journal article" date="2013" name="Int. J. Syst. Evol. Microbiol.">
        <title>Roseomonas aerophila sp. nov., isolated from air.</title>
        <authorList>
            <person name="Kim S.J."/>
            <person name="Weon H.Y."/>
            <person name="Ahn J.H."/>
            <person name="Hong S.B."/>
            <person name="Seok S.J."/>
            <person name="Whang K.S."/>
            <person name="Kwon S.W."/>
        </authorList>
    </citation>
    <scope>NUCLEOTIDE SEQUENCE [LARGE SCALE GENOMIC DNA]</scope>
    <source>
        <strain evidence="3 4">NBRC 108923</strain>
    </source>
</reference>
<protein>
    <submittedName>
        <fullName evidence="3">Amidohydrolase</fullName>
    </submittedName>
</protein>
<dbReference type="EMBL" id="JACTVA010000006">
    <property type="protein sequence ID" value="MBC9206328.1"/>
    <property type="molecule type" value="Genomic_DNA"/>
</dbReference>
<evidence type="ECO:0000259" key="2">
    <source>
        <dbReference type="Pfam" id="PF04909"/>
    </source>
</evidence>
<evidence type="ECO:0000313" key="3">
    <source>
        <dbReference type="EMBL" id="MBC9206328.1"/>
    </source>
</evidence>
<dbReference type="Pfam" id="PF04909">
    <property type="entry name" value="Amidohydro_2"/>
    <property type="match status" value="1"/>
</dbReference>
<feature type="domain" description="Amidohydrolase-related" evidence="2">
    <location>
        <begin position="4"/>
        <end position="232"/>
    </location>
</feature>
<evidence type="ECO:0000313" key="4">
    <source>
        <dbReference type="Proteomes" id="UP000626026"/>
    </source>
</evidence>
<dbReference type="InterPro" id="IPR032466">
    <property type="entry name" value="Metal_Hydrolase"/>
</dbReference>
<comment type="caution">
    <text evidence="3">The sequence shown here is derived from an EMBL/GenBank/DDBJ whole genome shotgun (WGS) entry which is preliminary data.</text>
</comment>
<dbReference type="PANTHER" id="PTHR43569:SF2">
    <property type="entry name" value="AMIDOHYDROLASE-RELATED DOMAIN-CONTAINING PROTEIN"/>
    <property type="match status" value="1"/>
</dbReference>
<dbReference type="SUPFAM" id="SSF51556">
    <property type="entry name" value="Metallo-dependent hydrolases"/>
    <property type="match status" value="1"/>
</dbReference>
<dbReference type="Proteomes" id="UP000626026">
    <property type="component" value="Unassembled WGS sequence"/>
</dbReference>
<organism evidence="3 4">
    <name type="scientific">Teichococcus aerophilus</name>
    <dbReference type="NCBI Taxonomy" id="1224513"/>
    <lineage>
        <taxon>Bacteria</taxon>
        <taxon>Pseudomonadati</taxon>
        <taxon>Pseudomonadota</taxon>
        <taxon>Alphaproteobacteria</taxon>
        <taxon>Acetobacterales</taxon>
        <taxon>Roseomonadaceae</taxon>
        <taxon>Roseomonas</taxon>
    </lineage>
</organism>
<dbReference type="InterPro" id="IPR052350">
    <property type="entry name" value="Metallo-dep_Lactonases"/>
</dbReference>
<dbReference type="Gene3D" id="3.20.20.140">
    <property type="entry name" value="Metal-dependent hydrolases"/>
    <property type="match status" value="1"/>
</dbReference>
<keyword evidence="4" id="KW-1185">Reference proteome</keyword>
<sequence length="282" mass="31744">MIADSQVHVWPAETADHPWPQPPPSVVQRATPFSWQDLLREMDGAGVDRAILVPPSWEGYRNAYCLAAAQLHPDRFAVMGRLPLDAPDSRDRFEEWATLPGMLGARLNFRRAAVRQLRDGTADWIFRAAERLDRPLMLFVNEDFAAVSLIAQRHPGLRLIIDHLGVNVESRGEAAFAHLPELLSLARHSNIAVKASALPCAAADAYPFRSLDPYLRASFDAFGPQRMFWGSDLTRLPCDYRLCVQMMTEHLPWLSGPDRDQVMGLALCDWLRWPVSSAPVDR</sequence>
<name>A0ABR7RIV3_9PROT</name>
<accession>A0ABR7RIV3</accession>
<dbReference type="PANTHER" id="PTHR43569">
    <property type="entry name" value="AMIDOHYDROLASE"/>
    <property type="match status" value="1"/>
</dbReference>